<name>A0AAD9Q701_ACRCE</name>
<comment type="caution">
    <text evidence="1">The sequence shown here is derived from an EMBL/GenBank/DDBJ whole genome shotgun (WGS) entry which is preliminary data.</text>
</comment>
<proteinExistence type="predicted"/>
<sequence length="135" mass="15228">MLIGSRQRLAKLPLEPNICIGGDTIKRVRDTKILGVYIDESLTWSKHIEEIAKTITAGISALKRLRDFASRNVLVSVYNALIMPHFDYCCEVWDSLGSVLAESLQKLHNRCAGVIMRYKNETGQSELALRHLGWS</sequence>
<dbReference type="Proteomes" id="UP001249851">
    <property type="component" value="Unassembled WGS sequence"/>
</dbReference>
<dbReference type="PANTHER" id="PTHR33332">
    <property type="entry name" value="REVERSE TRANSCRIPTASE DOMAIN-CONTAINING PROTEIN"/>
    <property type="match status" value="1"/>
</dbReference>
<reference evidence="1" key="1">
    <citation type="journal article" date="2023" name="G3 (Bethesda)">
        <title>Whole genome assembly and annotation of the endangered Caribbean coral Acropora cervicornis.</title>
        <authorList>
            <person name="Selwyn J.D."/>
            <person name="Vollmer S.V."/>
        </authorList>
    </citation>
    <scope>NUCLEOTIDE SEQUENCE</scope>
    <source>
        <strain evidence="1">K2</strain>
    </source>
</reference>
<accession>A0AAD9Q701</accession>
<protein>
    <submittedName>
        <fullName evidence="1">Uncharacterized protein</fullName>
    </submittedName>
</protein>
<organism evidence="1 2">
    <name type="scientific">Acropora cervicornis</name>
    <name type="common">Staghorn coral</name>
    <dbReference type="NCBI Taxonomy" id="6130"/>
    <lineage>
        <taxon>Eukaryota</taxon>
        <taxon>Metazoa</taxon>
        <taxon>Cnidaria</taxon>
        <taxon>Anthozoa</taxon>
        <taxon>Hexacorallia</taxon>
        <taxon>Scleractinia</taxon>
        <taxon>Astrocoeniina</taxon>
        <taxon>Acroporidae</taxon>
        <taxon>Acropora</taxon>
    </lineage>
</organism>
<gene>
    <name evidence="1" type="ORF">P5673_022292</name>
</gene>
<reference evidence="1" key="2">
    <citation type="journal article" date="2023" name="Science">
        <title>Genomic signatures of disease resistance in endangered staghorn corals.</title>
        <authorList>
            <person name="Vollmer S.V."/>
            <person name="Selwyn J.D."/>
            <person name="Despard B.A."/>
            <person name="Roesel C.L."/>
        </authorList>
    </citation>
    <scope>NUCLEOTIDE SEQUENCE</scope>
    <source>
        <strain evidence="1">K2</strain>
    </source>
</reference>
<keyword evidence="2" id="KW-1185">Reference proteome</keyword>
<evidence type="ECO:0000313" key="1">
    <source>
        <dbReference type="EMBL" id="KAK2555729.1"/>
    </source>
</evidence>
<dbReference type="EMBL" id="JARQWQ010000060">
    <property type="protein sequence ID" value="KAK2555729.1"/>
    <property type="molecule type" value="Genomic_DNA"/>
</dbReference>
<dbReference type="AlphaFoldDB" id="A0AAD9Q701"/>
<evidence type="ECO:0000313" key="2">
    <source>
        <dbReference type="Proteomes" id="UP001249851"/>
    </source>
</evidence>